<sequence length="174" mass="19790">MQAMDYLEGKTWRGERSSASQPLSWPRAGVRFDGVDLPDDTIPQRLVDAQCRLALESQEIDLTPSVAGGGAVTMERVEGAVTVQYEPGTNKAAPSFPWLYSSLRGLVVGGQSDPHRKGGDMPIDYRRMRNTAKRLLTENGKSYPPYPRWRHYPRSVRQRGNHPDYHCDRHWRCH</sequence>
<protein>
    <recommendedName>
        <fullName evidence="2">Putative DnaT-like domain-containing protein</fullName>
    </recommendedName>
</protein>
<dbReference type="STRING" id="83655.APT61_12325"/>
<dbReference type="Proteomes" id="UP000310719">
    <property type="component" value="Chromosome"/>
</dbReference>
<dbReference type="AlphaFoldDB" id="A0A4U9HTT2"/>
<name>A0A4U9HTT2_9ENTR</name>
<dbReference type="EMBL" id="LR590464">
    <property type="protein sequence ID" value="VTP67867.1"/>
    <property type="molecule type" value="Genomic_DNA"/>
</dbReference>
<proteinExistence type="predicted"/>
<evidence type="ECO:0000313" key="3">
    <source>
        <dbReference type="EMBL" id="VTP67867.1"/>
    </source>
</evidence>
<organism evidence="3 4">
    <name type="scientific">Leclercia adecarboxylata</name>
    <dbReference type="NCBI Taxonomy" id="83655"/>
    <lineage>
        <taxon>Bacteria</taxon>
        <taxon>Pseudomonadati</taxon>
        <taxon>Pseudomonadota</taxon>
        <taxon>Gammaproteobacteria</taxon>
        <taxon>Enterobacterales</taxon>
        <taxon>Enterobacteriaceae</taxon>
        <taxon>Leclercia</taxon>
    </lineage>
</organism>
<reference evidence="3 4" key="1">
    <citation type="submission" date="2019-05" db="EMBL/GenBank/DDBJ databases">
        <authorList>
            <consortium name="Pathogen Informatics"/>
        </authorList>
    </citation>
    <scope>NUCLEOTIDE SEQUENCE [LARGE SCALE GENOMIC DNA]</scope>
    <source>
        <strain evidence="3 4">NCTC13032</strain>
    </source>
</reference>
<dbReference type="InterPro" id="IPR046787">
    <property type="entry name" value="DnaT_2"/>
</dbReference>
<accession>A0A4U9HTT2</accession>
<feature type="region of interest" description="Disordered" evidence="1">
    <location>
        <begin position="1"/>
        <end position="24"/>
    </location>
</feature>
<evidence type="ECO:0000256" key="1">
    <source>
        <dbReference type="SAM" id="MobiDB-lite"/>
    </source>
</evidence>
<dbReference type="Pfam" id="PF20557">
    <property type="entry name" value="DnaT_2"/>
    <property type="match status" value="1"/>
</dbReference>
<feature type="domain" description="Putative DnaT-like" evidence="2">
    <location>
        <begin position="1"/>
        <end position="110"/>
    </location>
</feature>
<evidence type="ECO:0000313" key="4">
    <source>
        <dbReference type="Proteomes" id="UP000310719"/>
    </source>
</evidence>
<gene>
    <name evidence="3" type="ORF">NCTC13032_03267</name>
</gene>
<evidence type="ECO:0000259" key="2">
    <source>
        <dbReference type="Pfam" id="PF20557"/>
    </source>
</evidence>
<feature type="compositionally biased region" description="Basic and acidic residues" evidence="1">
    <location>
        <begin position="7"/>
        <end position="16"/>
    </location>
</feature>